<evidence type="ECO:0000313" key="3">
    <source>
        <dbReference type="Proteomes" id="UP000828390"/>
    </source>
</evidence>
<evidence type="ECO:0000313" key="2">
    <source>
        <dbReference type="EMBL" id="KAH3840435.1"/>
    </source>
</evidence>
<gene>
    <name evidence="2" type="ORF">DPMN_113884</name>
</gene>
<evidence type="ECO:0000256" key="1">
    <source>
        <dbReference type="SAM" id="MobiDB-lite"/>
    </source>
</evidence>
<name>A0A9D4QS96_DREPO</name>
<dbReference type="Proteomes" id="UP000828390">
    <property type="component" value="Unassembled WGS sequence"/>
</dbReference>
<accession>A0A9D4QS96</accession>
<comment type="caution">
    <text evidence="2">The sequence shown here is derived from an EMBL/GenBank/DDBJ whole genome shotgun (WGS) entry which is preliminary data.</text>
</comment>
<keyword evidence="3" id="KW-1185">Reference proteome</keyword>
<dbReference type="EMBL" id="JAIWYP010000004">
    <property type="protein sequence ID" value="KAH3840435.1"/>
    <property type="molecule type" value="Genomic_DNA"/>
</dbReference>
<dbReference type="AlphaFoldDB" id="A0A9D4QS96"/>
<organism evidence="2 3">
    <name type="scientific">Dreissena polymorpha</name>
    <name type="common">Zebra mussel</name>
    <name type="synonym">Mytilus polymorpha</name>
    <dbReference type="NCBI Taxonomy" id="45954"/>
    <lineage>
        <taxon>Eukaryota</taxon>
        <taxon>Metazoa</taxon>
        <taxon>Spiralia</taxon>
        <taxon>Lophotrochozoa</taxon>
        <taxon>Mollusca</taxon>
        <taxon>Bivalvia</taxon>
        <taxon>Autobranchia</taxon>
        <taxon>Heteroconchia</taxon>
        <taxon>Euheterodonta</taxon>
        <taxon>Imparidentia</taxon>
        <taxon>Neoheterodontei</taxon>
        <taxon>Myida</taxon>
        <taxon>Dreissenoidea</taxon>
        <taxon>Dreissenidae</taxon>
        <taxon>Dreissena</taxon>
    </lineage>
</organism>
<feature type="region of interest" description="Disordered" evidence="1">
    <location>
        <begin position="1"/>
        <end position="50"/>
    </location>
</feature>
<proteinExistence type="predicted"/>
<feature type="compositionally biased region" description="Polar residues" evidence="1">
    <location>
        <begin position="29"/>
        <end position="50"/>
    </location>
</feature>
<reference evidence="2" key="2">
    <citation type="submission" date="2020-11" db="EMBL/GenBank/DDBJ databases">
        <authorList>
            <person name="McCartney M.A."/>
            <person name="Auch B."/>
            <person name="Kono T."/>
            <person name="Mallez S."/>
            <person name="Becker A."/>
            <person name="Gohl D.M."/>
            <person name="Silverstein K.A.T."/>
            <person name="Koren S."/>
            <person name="Bechman K.B."/>
            <person name="Herman A."/>
            <person name="Abrahante J.E."/>
            <person name="Garbe J."/>
        </authorList>
    </citation>
    <scope>NUCLEOTIDE SEQUENCE</scope>
    <source>
        <strain evidence="2">Duluth1</strain>
        <tissue evidence="2">Whole animal</tissue>
    </source>
</reference>
<reference evidence="2" key="1">
    <citation type="journal article" date="2019" name="bioRxiv">
        <title>The Genome of the Zebra Mussel, Dreissena polymorpha: A Resource for Invasive Species Research.</title>
        <authorList>
            <person name="McCartney M.A."/>
            <person name="Auch B."/>
            <person name="Kono T."/>
            <person name="Mallez S."/>
            <person name="Zhang Y."/>
            <person name="Obille A."/>
            <person name="Becker A."/>
            <person name="Abrahante J.E."/>
            <person name="Garbe J."/>
            <person name="Badalamenti J.P."/>
            <person name="Herman A."/>
            <person name="Mangelson H."/>
            <person name="Liachko I."/>
            <person name="Sullivan S."/>
            <person name="Sone E.D."/>
            <person name="Koren S."/>
            <person name="Silverstein K.A.T."/>
            <person name="Beckman K.B."/>
            <person name="Gohl D.M."/>
        </authorList>
    </citation>
    <scope>NUCLEOTIDE SEQUENCE</scope>
    <source>
        <strain evidence="2">Duluth1</strain>
        <tissue evidence="2">Whole animal</tissue>
    </source>
</reference>
<protein>
    <submittedName>
        <fullName evidence="2">Uncharacterized protein</fullName>
    </submittedName>
</protein>
<sequence length="91" mass="9964">MPSGHLQETPRQSATLPENLPDRRGTGPSGQPQETPRWCQESQRPSGYLRENSQTVCDGAKTVWAPVGYLKMVCYAANTVSSPAGDFHTVF</sequence>